<feature type="region of interest" description="Disordered" evidence="1">
    <location>
        <begin position="25"/>
        <end position="121"/>
    </location>
</feature>
<dbReference type="Proteomes" id="UP000226431">
    <property type="component" value="Unassembled WGS sequence"/>
</dbReference>
<sequence>METDVQPRSLPPSISISISIVFPLRPPQPCPHHATNLSRLAASPRPSLLPLAARTMPENASANDTANHHDAHSPSAQPPHPIRLPLPRPASSSATTSPIPPPPRLSNARVDHPKVSTRMIK</sequence>
<name>A0A2C5XYL8_9HYPO</name>
<dbReference type="EMBL" id="NJES01001752">
    <property type="protein sequence ID" value="PHH59711.1"/>
    <property type="molecule type" value="Genomic_DNA"/>
</dbReference>
<evidence type="ECO:0000313" key="2">
    <source>
        <dbReference type="EMBL" id="PHH59711.1"/>
    </source>
</evidence>
<feature type="compositionally biased region" description="Low complexity" evidence="1">
    <location>
        <begin position="37"/>
        <end position="54"/>
    </location>
</feature>
<organism evidence="2 3">
    <name type="scientific">Ophiocordyceps camponoti-rufipedis</name>
    <dbReference type="NCBI Taxonomy" id="2004952"/>
    <lineage>
        <taxon>Eukaryota</taxon>
        <taxon>Fungi</taxon>
        <taxon>Dikarya</taxon>
        <taxon>Ascomycota</taxon>
        <taxon>Pezizomycotina</taxon>
        <taxon>Sordariomycetes</taxon>
        <taxon>Hypocreomycetidae</taxon>
        <taxon>Hypocreales</taxon>
        <taxon>Ophiocordycipitaceae</taxon>
        <taxon>Ophiocordyceps</taxon>
    </lineage>
</organism>
<accession>A0A2C5XYL8</accession>
<reference evidence="2 3" key="1">
    <citation type="submission" date="2017-06" db="EMBL/GenBank/DDBJ databases">
        <title>Ant-infecting Ophiocordyceps genomes reveal a high diversity of potential behavioral manipulation genes and a possible major role for enterotoxins.</title>
        <authorList>
            <person name="De Bekker C."/>
            <person name="Evans H.C."/>
            <person name="Brachmann A."/>
            <person name="Hughes D.P."/>
        </authorList>
    </citation>
    <scope>NUCLEOTIDE SEQUENCE [LARGE SCALE GENOMIC DNA]</scope>
    <source>
        <strain evidence="2 3">Map16</strain>
    </source>
</reference>
<feature type="compositionally biased region" description="Pro residues" evidence="1">
    <location>
        <begin position="76"/>
        <end position="88"/>
    </location>
</feature>
<proteinExistence type="predicted"/>
<evidence type="ECO:0000256" key="1">
    <source>
        <dbReference type="SAM" id="MobiDB-lite"/>
    </source>
</evidence>
<dbReference type="AlphaFoldDB" id="A0A2C5XYL8"/>
<keyword evidence="3" id="KW-1185">Reference proteome</keyword>
<gene>
    <name evidence="2" type="ORF">CDD80_1733</name>
</gene>
<evidence type="ECO:0000313" key="3">
    <source>
        <dbReference type="Proteomes" id="UP000226431"/>
    </source>
</evidence>
<comment type="caution">
    <text evidence="2">The sequence shown here is derived from an EMBL/GenBank/DDBJ whole genome shotgun (WGS) entry which is preliminary data.</text>
</comment>
<protein>
    <submittedName>
        <fullName evidence="2">Uncharacterized protein</fullName>
    </submittedName>
</protein>